<reference evidence="8 9" key="1">
    <citation type="submission" date="2016-04" db="EMBL/GenBank/DDBJ databases">
        <title>First whole genome shotgun sequence of the bacterium Enteractinococcus sp. strain UASWS1574.</title>
        <authorList>
            <person name="Crovadore J."/>
            <person name="Chablais R."/>
            <person name="Lefort F."/>
        </authorList>
    </citation>
    <scope>NUCLEOTIDE SEQUENCE [LARGE SCALE GENOMIC DNA]</scope>
    <source>
        <strain evidence="8 9">UASWS1574</strain>
    </source>
</reference>
<name>A0A1B7M391_9MICC</name>
<dbReference type="InterPro" id="IPR011006">
    <property type="entry name" value="CheY-like_superfamily"/>
</dbReference>
<keyword evidence="9" id="KW-1185">Reference proteome</keyword>
<evidence type="ECO:0000259" key="6">
    <source>
        <dbReference type="PROSITE" id="PS50043"/>
    </source>
</evidence>
<comment type="caution">
    <text evidence="8">The sequence shown here is derived from an EMBL/GenBank/DDBJ whole genome shotgun (WGS) entry which is preliminary data.</text>
</comment>
<dbReference type="Pfam" id="PF00072">
    <property type="entry name" value="Response_reg"/>
    <property type="match status" value="1"/>
</dbReference>
<dbReference type="EMBL" id="LXEY01000004">
    <property type="protein sequence ID" value="OAV63066.1"/>
    <property type="molecule type" value="Genomic_DNA"/>
</dbReference>
<evidence type="ECO:0000256" key="4">
    <source>
        <dbReference type="ARBA" id="ARBA00023163"/>
    </source>
</evidence>
<organism evidence="8 9">
    <name type="scientific">Enteractinococcus helveticum</name>
    <dbReference type="NCBI Taxonomy" id="1837282"/>
    <lineage>
        <taxon>Bacteria</taxon>
        <taxon>Bacillati</taxon>
        <taxon>Actinomycetota</taxon>
        <taxon>Actinomycetes</taxon>
        <taxon>Micrococcales</taxon>
        <taxon>Micrococcaceae</taxon>
    </lineage>
</organism>
<dbReference type="InterPro" id="IPR016032">
    <property type="entry name" value="Sig_transdc_resp-reg_C-effctor"/>
</dbReference>
<evidence type="ECO:0000313" key="8">
    <source>
        <dbReference type="EMBL" id="OAV63066.1"/>
    </source>
</evidence>
<protein>
    <submittedName>
        <fullName evidence="8">DNA-binding response regulator</fullName>
    </submittedName>
</protein>
<keyword evidence="1 5" id="KW-0597">Phosphoprotein</keyword>
<dbReference type="GO" id="GO:0000160">
    <property type="term" value="P:phosphorelay signal transduction system"/>
    <property type="evidence" value="ECO:0007669"/>
    <property type="project" value="InterPro"/>
</dbReference>
<keyword evidence="3 8" id="KW-0238">DNA-binding</keyword>
<dbReference type="RefSeq" id="WP_043055926.1">
    <property type="nucleotide sequence ID" value="NZ_LXEY01000004.1"/>
</dbReference>
<dbReference type="CDD" id="cd17535">
    <property type="entry name" value="REC_NarL-like"/>
    <property type="match status" value="1"/>
</dbReference>
<dbReference type="InterPro" id="IPR001789">
    <property type="entry name" value="Sig_transdc_resp-reg_receiver"/>
</dbReference>
<dbReference type="GO" id="GO:0006355">
    <property type="term" value="P:regulation of DNA-templated transcription"/>
    <property type="evidence" value="ECO:0007669"/>
    <property type="project" value="InterPro"/>
</dbReference>
<proteinExistence type="predicted"/>
<dbReference type="SMART" id="SM00448">
    <property type="entry name" value="REC"/>
    <property type="match status" value="1"/>
</dbReference>
<dbReference type="InterPro" id="IPR058245">
    <property type="entry name" value="NreC/VraR/RcsB-like_REC"/>
</dbReference>
<sequence length="218" mass="23406">MTPSPETIRVLLVDDHPVVRSGLRALLEGLGGVRVVGEAADGAEALDIVTASQQQNDPDVETIDVVVMDIEMPGLDGITTTRRLQEQNGPPVLILTTYDTQSDVMAAVDAGAKGYLLKDAEPEKLRQAILDTAAGKPTLSAEIAALLMNRMQQPQESLSGREIELLELLATGATNKQLAQSLFISEATVKTHLVHIYQKLHVTNRTAAINAAKAQRLI</sequence>
<evidence type="ECO:0000256" key="3">
    <source>
        <dbReference type="ARBA" id="ARBA00023125"/>
    </source>
</evidence>
<gene>
    <name evidence="8" type="ORF">A6F49_03205</name>
</gene>
<dbReference type="InterPro" id="IPR000792">
    <property type="entry name" value="Tscrpt_reg_LuxR_C"/>
</dbReference>
<feature type="domain" description="HTH luxR-type" evidence="6">
    <location>
        <begin position="151"/>
        <end position="216"/>
    </location>
</feature>
<dbReference type="PROSITE" id="PS50110">
    <property type="entry name" value="RESPONSE_REGULATORY"/>
    <property type="match status" value="1"/>
</dbReference>
<dbReference type="Gene3D" id="3.40.50.2300">
    <property type="match status" value="1"/>
</dbReference>
<dbReference type="AlphaFoldDB" id="A0A1B7M391"/>
<dbReference type="SUPFAM" id="SSF52172">
    <property type="entry name" value="CheY-like"/>
    <property type="match status" value="1"/>
</dbReference>
<dbReference type="SMART" id="SM00421">
    <property type="entry name" value="HTH_LUXR"/>
    <property type="match status" value="1"/>
</dbReference>
<evidence type="ECO:0000256" key="5">
    <source>
        <dbReference type="PROSITE-ProRule" id="PRU00169"/>
    </source>
</evidence>
<evidence type="ECO:0000256" key="2">
    <source>
        <dbReference type="ARBA" id="ARBA00023015"/>
    </source>
</evidence>
<dbReference type="PROSITE" id="PS50043">
    <property type="entry name" value="HTH_LUXR_2"/>
    <property type="match status" value="1"/>
</dbReference>
<dbReference type="InterPro" id="IPR039420">
    <property type="entry name" value="WalR-like"/>
</dbReference>
<dbReference type="STRING" id="1837282.A6F49_03205"/>
<accession>A0A1B7M391</accession>
<evidence type="ECO:0000256" key="1">
    <source>
        <dbReference type="ARBA" id="ARBA00022553"/>
    </source>
</evidence>
<keyword evidence="4" id="KW-0804">Transcription</keyword>
<dbReference type="SUPFAM" id="SSF46894">
    <property type="entry name" value="C-terminal effector domain of the bipartite response regulators"/>
    <property type="match status" value="1"/>
</dbReference>
<keyword evidence="2" id="KW-0805">Transcription regulation</keyword>
<dbReference type="CDD" id="cd06170">
    <property type="entry name" value="LuxR_C_like"/>
    <property type="match status" value="1"/>
</dbReference>
<feature type="modified residue" description="4-aspartylphosphate" evidence="5">
    <location>
        <position position="69"/>
    </location>
</feature>
<dbReference type="GO" id="GO:0003677">
    <property type="term" value="F:DNA binding"/>
    <property type="evidence" value="ECO:0007669"/>
    <property type="project" value="UniProtKB-KW"/>
</dbReference>
<dbReference type="Proteomes" id="UP000078292">
    <property type="component" value="Unassembled WGS sequence"/>
</dbReference>
<dbReference type="PANTHER" id="PTHR43214:SF24">
    <property type="entry name" value="TRANSCRIPTIONAL REGULATORY PROTEIN NARL-RELATED"/>
    <property type="match status" value="1"/>
</dbReference>
<dbReference type="PANTHER" id="PTHR43214">
    <property type="entry name" value="TWO-COMPONENT RESPONSE REGULATOR"/>
    <property type="match status" value="1"/>
</dbReference>
<dbReference type="OrthoDB" id="9808843at2"/>
<feature type="domain" description="Response regulatory" evidence="7">
    <location>
        <begin position="9"/>
        <end position="133"/>
    </location>
</feature>
<evidence type="ECO:0000259" key="7">
    <source>
        <dbReference type="PROSITE" id="PS50110"/>
    </source>
</evidence>
<evidence type="ECO:0000313" key="9">
    <source>
        <dbReference type="Proteomes" id="UP000078292"/>
    </source>
</evidence>
<dbReference type="PRINTS" id="PR00038">
    <property type="entry name" value="HTHLUXR"/>
</dbReference>
<dbReference type="Pfam" id="PF00196">
    <property type="entry name" value="GerE"/>
    <property type="match status" value="1"/>
</dbReference>